<keyword evidence="6" id="KW-0966">Cell projection</keyword>
<evidence type="ECO:0000313" key="7">
    <source>
        <dbReference type="Proteomes" id="UP000255326"/>
    </source>
</evidence>
<sequence>MAINNISSMTSSILRPSDAKISAGNLQNPYKAQTKFADYLKESLNEVNESQNIADKLTGQLAQGKDIDLHQVMIASQKASITMQTTIEIRNKVVEAYQEIMRMQV</sequence>
<dbReference type="PANTHER" id="PTHR34653">
    <property type="match status" value="1"/>
</dbReference>
<protein>
    <recommendedName>
        <fullName evidence="4 5">Flagellar hook-basal body complex protein FliE</fullName>
    </recommendedName>
</protein>
<dbReference type="Proteomes" id="UP000255326">
    <property type="component" value="Unassembled WGS sequence"/>
</dbReference>
<dbReference type="AlphaFoldDB" id="A0A370GUW0"/>
<dbReference type="PRINTS" id="PR01006">
    <property type="entry name" value="FLGHOOKFLIE"/>
</dbReference>
<comment type="caution">
    <text evidence="6">The sequence shown here is derived from an EMBL/GenBank/DDBJ whole genome shotgun (WGS) entry which is preliminary data.</text>
</comment>
<dbReference type="Pfam" id="PF02049">
    <property type="entry name" value="FliE"/>
    <property type="match status" value="1"/>
</dbReference>
<keyword evidence="6" id="KW-0282">Flagellum</keyword>
<dbReference type="PANTHER" id="PTHR34653:SF1">
    <property type="entry name" value="FLAGELLAR HOOK-BASAL BODY COMPLEX PROTEIN FLIE"/>
    <property type="match status" value="1"/>
</dbReference>
<dbReference type="NCBIfam" id="TIGR00205">
    <property type="entry name" value="fliE"/>
    <property type="match status" value="1"/>
</dbReference>
<keyword evidence="7" id="KW-1185">Reference proteome</keyword>
<dbReference type="EMBL" id="QQAY01000001">
    <property type="protein sequence ID" value="RDI47462.1"/>
    <property type="molecule type" value="Genomic_DNA"/>
</dbReference>
<gene>
    <name evidence="4" type="primary">fliE</name>
    <name evidence="6" type="ORF">DFR59_101117</name>
</gene>
<dbReference type="GO" id="GO:0003774">
    <property type="term" value="F:cytoskeletal motor activity"/>
    <property type="evidence" value="ECO:0007669"/>
    <property type="project" value="InterPro"/>
</dbReference>
<dbReference type="GO" id="GO:0071973">
    <property type="term" value="P:bacterial-type flagellum-dependent cell motility"/>
    <property type="evidence" value="ECO:0007669"/>
    <property type="project" value="InterPro"/>
</dbReference>
<dbReference type="HAMAP" id="MF_00724">
    <property type="entry name" value="FliE"/>
    <property type="match status" value="1"/>
</dbReference>
<evidence type="ECO:0000256" key="5">
    <source>
        <dbReference type="NCBIfam" id="TIGR00205"/>
    </source>
</evidence>
<evidence type="ECO:0000256" key="1">
    <source>
        <dbReference type="ARBA" id="ARBA00004117"/>
    </source>
</evidence>
<dbReference type="GO" id="GO:0009425">
    <property type="term" value="C:bacterial-type flagellum basal body"/>
    <property type="evidence" value="ECO:0007669"/>
    <property type="project" value="UniProtKB-SubCell"/>
</dbReference>
<comment type="subcellular location">
    <subcellularLocation>
        <location evidence="1 4">Bacterial flagellum basal body</location>
    </subcellularLocation>
</comment>
<evidence type="ECO:0000256" key="4">
    <source>
        <dbReference type="HAMAP-Rule" id="MF_00724"/>
    </source>
</evidence>
<keyword evidence="3 4" id="KW-0975">Bacterial flagellum</keyword>
<evidence type="ECO:0000256" key="2">
    <source>
        <dbReference type="ARBA" id="ARBA00009272"/>
    </source>
</evidence>
<dbReference type="OrthoDB" id="9812413at2"/>
<evidence type="ECO:0000256" key="3">
    <source>
        <dbReference type="ARBA" id="ARBA00023143"/>
    </source>
</evidence>
<organism evidence="6 7">
    <name type="scientific">Falsibacillus pallidus</name>
    <dbReference type="NCBI Taxonomy" id="493781"/>
    <lineage>
        <taxon>Bacteria</taxon>
        <taxon>Bacillati</taxon>
        <taxon>Bacillota</taxon>
        <taxon>Bacilli</taxon>
        <taxon>Bacillales</taxon>
        <taxon>Bacillaceae</taxon>
        <taxon>Falsibacillus</taxon>
    </lineage>
</organism>
<dbReference type="InterPro" id="IPR001624">
    <property type="entry name" value="FliE"/>
</dbReference>
<accession>A0A370GUW0</accession>
<comment type="similarity">
    <text evidence="2 4">Belongs to the FliE family.</text>
</comment>
<proteinExistence type="inferred from homology"/>
<dbReference type="GO" id="GO:0005198">
    <property type="term" value="F:structural molecule activity"/>
    <property type="evidence" value="ECO:0007669"/>
    <property type="project" value="UniProtKB-UniRule"/>
</dbReference>
<keyword evidence="6" id="KW-0969">Cilium</keyword>
<evidence type="ECO:0000313" key="6">
    <source>
        <dbReference type="EMBL" id="RDI47462.1"/>
    </source>
</evidence>
<reference evidence="6 7" key="1">
    <citation type="submission" date="2018-07" db="EMBL/GenBank/DDBJ databases">
        <title>Genomic Encyclopedia of Type Strains, Phase IV (KMG-IV): sequencing the most valuable type-strain genomes for metagenomic binning, comparative biology and taxonomic classification.</title>
        <authorList>
            <person name="Goeker M."/>
        </authorList>
    </citation>
    <scope>NUCLEOTIDE SEQUENCE [LARGE SCALE GENOMIC DNA]</scope>
    <source>
        <strain evidence="6 7">DSM 25281</strain>
    </source>
</reference>
<name>A0A370GUW0_9BACI</name>